<feature type="transmembrane region" description="Helical" evidence="1">
    <location>
        <begin position="186"/>
        <end position="203"/>
    </location>
</feature>
<organism evidence="2 3">
    <name type="scientific">Allorhodopirellula heiligendammensis</name>
    <dbReference type="NCBI Taxonomy" id="2714739"/>
    <lineage>
        <taxon>Bacteria</taxon>
        <taxon>Pseudomonadati</taxon>
        <taxon>Planctomycetota</taxon>
        <taxon>Planctomycetia</taxon>
        <taxon>Pirellulales</taxon>
        <taxon>Pirellulaceae</taxon>
        <taxon>Allorhodopirellula</taxon>
    </lineage>
</organism>
<feature type="transmembrane region" description="Helical" evidence="1">
    <location>
        <begin position="130"/>
        <end position="150"/>
    </location>
</feature>
<feature type="transmembrane region" description="Helical" evidence="1">
    <location>
        <begin position="6"/>
        <end position="28"/>
    </location>
</feature>
<keyword evidence="3" id="KW-1185">Reference proteome</keyword>
<feature type="transmembrane region" description="Helical" evidence="1">
    <location>
        <begin position="224"/>
        <end position="243"/>
    </location>
</feature>
<keyword evidence="1" id="KW-0472">Membrane</keyword>
<feature type="transmembrane region" description="Helical" evidence="1">
    <location>
        <begin position="68"/>
        <end position="86"/>
    </location>
</feature>
<feature type="transmembrane region" description="Helical" evidence="1">
    <location>
        <begin position="98"/>
        <end position="118"/>
    </location>
</feature>
<evidence type="ECO:0000313" key="2">
    <source>
        <dbReference type="EMBL" id="TWU15983.1"/>
    </source>
</evidence>
<feature type="transmembrane region" description="Helical" evidence="1">
    <location>
        <begin position="35"/>
        <end position="56"/>
    </location>
</feature>
<sequence length="326" mass="34830">MPDPLLYWKAMGIATAASAVVVLAILSLRRSASEVWCNAACVIGIGSGLAIGNAVLDLNLSWPPRNGLDRLLMIVIPAVLGIEFMAGFSRVPRVAAWLLRISLSLATPRILLHGSVYLSTTADDTASRAWITMVVSGLGLTLVWGLLSWLAKRSGGLSIAFALCLAIQCSGVAVMLGGYIKGGAAAIPFVATLMGASLALRAVTTYTPNRVKIDHADNHVAEGIVGVGVVSLFSLLFIGRFFGEISTGPAITMLLAPLLCWTTELPLLRNRKPWLVASLRLVMVAIPLLFVLIAAKQKFDREMSPLLAIVVTTGFAHEKRAHRNRR</sequence>
<feature type="transmembrane region" description="Helical" evidence="1">
    <location>
        <begin position="157"/>
        <end position="180"/>
    </location>
</feature>
<keyword evidence="1" id="KW-1133">Transmembrane helix</keyword>
<evidence type="ECO:0000256" key="1">
    <source>
        <dbReference type="SAM" id="Phobius"/>
    </source>
</evidence>
<evidence type="ECO:0000313" key="3">
    <source>
        <dbReference type="Proteomes" id="UP000319908"/>
    </source>
</evidence>
<name>A0A5C6BUN4_9BACT</name>
<proteinExistence type="predicted"/>
<gene>
    <name evidence="2" type="ORF">Poly21_31870</name>
</gene>
<dbReference type="RefSeq" id="WP_146407732.1">
    <property type="nucleotide sequence ID" value="NZ_SJPU01000002.1"/>
</dbReference>
<reference evidence="2 3" key="1">
    <citation type="journal article" date="2020" name="Antonie Van Leeuwenhoek">
        <title>Rhodopirellula heiligendammensis sp. nov., Rhodopirellula pilleata sp. nov., and Rhodopirellula solitaria sp. nov. isolated from natural or artificial marine surfaces in Northern Germany and California, USA, and emended description of the genus Rhodopirellula.</title>
        <authorList>
            <person name="Kallscheuer N."/>
            <person name="Wiegand S."/>
            <person name="Jogler M."/>
            <person name="Boedeker C."/>
            <person name="Peeters S.H."/>
            <person name="Rast P."/>
            <person name="Heuer A."/>
            <person name="Jetten M.S.M."/>
            <person name="Rohde M."/>
            <person name="Jogler C."/>
        </authorList>
    </citation>
    <scope>NUCLEOTIDE SEQUENCE [LARGE SCALE GENOMIC DNA]</scope>
    <source>
        <strain evidence="2 3">Poly21</strain>
    </source>
</reference>
<feature type="transmembrane region" description="Helical" evidence="1">
    <location>
        <begin position="274"/>
        <end position="295"/>
    </location>
</feature>
<dbReference type="AlphaFoldDB" id="A0A5C6BUN4"/>
<comment type="caution">
    <text evidence="2">The sequence shown here is derived from an EMBL/GenBank/DDBJ whole genome shotgun (WGS) entry which is preliminary data.</text>
</comment>
<dbReference type="Proteomes" id="UP000319908">
    <property type="component" value="Unassembled WGS sequence"/>
</dbReference>
<keyword evidence="1" id="KW-0812">Transmembrane</keyword>
<dbReference type="EMBL" id="SJPU01000002">
    <property type="protein sequence ID" value="TWU15983.1"/>
    <property type="molecule type" value="Genomic_DNA"/>
</dbReference>
<dbReference type="OrthoDB" id="278612at2"/>
<accession>A0A5C6BUN4</accession>
<protein>
    <submittedName>
        <fullName evidence="2">Uncharacterized protein</fullName>
    </submittedName>
</protein>